<dbReference type="EMBL" id="JACEEZ010014478">
    <property type="protein sequence ID" value="KAG0719452.1"/>
    <property type="molecule type" value="Genomic_DNA"/>
</dbReference>
<dbReference type="GO" id="GO:0004379">
    <property type="term" value="F:glycylpeptide N-tetradecanoyltransferase activity"/>
    <property type="evidence" value="ECO:0007669"/>
    <property type="project" value="InterPro"/>
</dbReference>
<evidence type="ECO:0000256" key="1">
    <source>
        <dbReference type="ARBA" id="ARBA00031242"/>
    </source>
</evidence>
<protein>
    <recommendedName>
        <fullName evidence="1">Myristoyl-CoA:protein N-myristoyltransferase</fullName>
    </recommendedName>
</protein>
<dbReference type="SUPFAM" id="SSF55729">
    <property type="entry name" value="Acyl-CoA N-acyltransferases (Nat)"/>
    <property type="match status" value="1"/>
</dbReference>
<dbReference type="InterPro" id="IPR016181">
    <property type="entry name" value="Acyl_CoA_acyltransferase"/>
</dbReference>
<feature type="compositionally biased region" description="Acidic residues" evidence="2">
    <location>
        <begin position="1"/>
        <end position="10"/>
    </location>
</feature>
<dbReference type="InterPro" id="IPR000903">
    <property type="entry name" value="NMT"/>
</dbReference>
<keyword evidence="4" id="KW-1185">Reference proteome</keyword>
<accession>A0A8J4Y2P1</accession>
<feature type="compositionally biased region" description="Basic residues" evidence="2">
    <location>
        <begin position="16"/>
        <end position="31"/>
    </location>
</feature>
<reference evidence="3" key="1">
    <citation type="submission" date="2020-07" db="EMBL/GenBank/DDBJ databases">
        <title>The High-quality genome of the commercially important snow crab, Chionoecetes opilio.</title>
        <authorList>
            <person name="Jeong J.-H."/>
            <person name="Ryu S."/>
        </authorList>
    </citation>
    <scope>NUCLEOTIDE SEQUENCE</scope>
    <source>
        <strain evidence="3">MADBK_172401_WGS</strain>
        <tissue evidence="3">Digestive gland</tissue>
    </source>
</reference>
<dbReference type="Gene3D" id="3.40.630.170">
    <property type="match status" value="1"/>
</dbReference>
<dbReference type="Proteomes" id="UP000770661">
    <property type="component" value="Unassembled WGS sequence"/>
</dbReference>
<comment type="caution">
    <text evidence="3">The sequence shown here is derived from an EMBL/GenBank/DDBJ whole genome shotgun (WGS) entry which is preliminary data.</text>
</comment>
<gene>
    <name evidence="3" type="primary">Nmt2</name>
    <name evidence="3" type="ORF">GWK47_050431</name>
</gene>
<name>A0A8J4Y2P1_CHIOP</name>
<evidence type="ECO:0000313" key="3">
    <source>
        <dbReference type="EMBL" id="KAG0719452.1"/>
    </source>
</evidence>
<sequence>MAASDKEEDVSGMQGRRSKPKKKKKTNKGKKDKADGGVAVVNGESEPSTSGIAQISVASMSADGTTGEEQVLPEGMGIPQVEQYMRKMQLQEQKEFLFWNTQPVPKITEDIEEGVNEAIEGEKTVSEIKQESYNLPDGFFWDTLDLLNPDVVSGALLCVQKGIY</sequence>
<dbReference type="OrthoDB" id="60315at2759"/>
<evidence type="ECO:0000256" key="2">
    <source>
        <dbReference type="SAM" id="MobiDB-lite"/>
    </source>
</evidence>
<dbReference type="PANTHER" id="PTHR11377:SF5">
    <property type="entry name" value="GLYCYLPEPTIDE N-TETRADECANOYLTRANSFERASE"/>
    <property type="match status" value="1"/>
</dbReference>
<dbReference type="PANTHER" id="PTHR11377">
    <property type="entry name" value="N-MYRISTOYL TRANSFERASE"/>
    <property type="match status" value="1"/>
</dbReference>
<feature type="region of interest" description="Disordered" evidence="2">
    <location>
        <begin position="1"/>
        <end position="50"/>
    </location>
</feature>
<organism evidence="3 4">
    <name type="scientific">Chionoecetes opilio</name>
    <name type="common">Atlantic snow crab</name>
    <name type="synonym">Cancer opilio</name>
    <dbReference type="NCBI Taxonomy" id="41210"/>
    <lineage>
        <taxon>Eukaryota</taxon>
        <taxon>Metazoa</taxon>
        <taxon>Ecdysozoa</taxon>
        <taxon>Arthropoda</taxon>
        <taxon>Crustacea</taxon>
        <taxon>Multicrustacea</taxon>
        <taxon>Malacostraca</taxon>
        <taxon>Eumalacostraca</taxon>
        <taxon>Eucarida</taxon>
        <taxon>Decapoda</taxon>
        <taxon>Pleocyemata</taxon>
        <taxon>Brachyura</taxon>
        <taxon>Eubrachyura</taxon>
        <taxon>Majoidea</taxon>
        <taxon>Majidae</taxon>
        <taxon>Chionoecetes</taxon>
    </lineage>
</organism>
<dbReference type="GO" id="GO:0005737">
    <property type="term" value="C:cytoplasm"/>
    <property type="evidence" value="ECO:0007669"/>
    <property type="project" value="TreeGrafter"/>
</dbReference>
<evidence type="ECO:0000313" key="4">
    <source>
        <dbReference type="Proteomes" id="UP000770661"/>
    </source>
</evidence>
<proteinExistence type="predicted"/>
<dbReference type="AlphaFoldDB" id="A0A8J4Y2P1"/>